<gene>
    <name evidence="1" type="ORF">DDE74_36000</name>
</gene>
<proteinExistence type="predicted"/>
<protein>
    <submittedName>
        <fullName evidence="1">Uncharacterized protein</fullName>
    </submittedName>
</protein>
<dbReference type="Proteomes" id="UP000275579">
    <property type="component" value="Chromosome"/>
</dbReference>
<reference evidence="1 2" key="1">
    <citation type="submission" date="2018-04" db="EMBL/GenBank/DDBJ databases">
        <title>Complete genome sequences of Streptomyces lydicus strain WYEC and characterization of antagonistic properties of biological control agents.</title>
        <authorList>
            <person name="Mariita R.M."/>
            <person name="Sello J.K."/>
        </authorList>
    </citation>
    <scope>NUCLEOTIDE SEQUENCE [LARGE SCALE GENOMIC DNA]</scope>
    <source>
        <strain evidence="1 2">WYEC 108</strain>
    </source>
</reference>
<evidence type="ECO:0000313" key="2">
    <source>
        <dbReference type="Proteomes" id="UP000275579"/>
    </source>
</evidence>
<organism evidence="1 2">
    <name type="scientific">Streptomyces lydicus</name>
    <dbReference type="NCBI Taxonomy" id="47763"/>
    <lineage>
        <taxon>Bacteria</taxon>
        <taxon>Bacillati</taxon>
        <taxon>Actinomycetota</taxon>
        <taxon>Actinomycetes</taxon>
        <taxon>Kitasatosporales</taxon>
        <taxon>Streptomycetaceae</taxon>
        <taxon>Streptomyces</taxon>
    </lineage>
</organism>
<accession>A0A3S9YKS0</accession>
<sequence>MESEDELSIVLVTVDRGSGNFVLVGSDGKKARLPPGSPMLEPTRLQSRVSCPPAFEGLVVEALKGDSIVFELPRFDGGDQG</sequence>
<dbReference type="EMBL" id="CP029042">
    <property type="protein sequence ID" value="AZS75580.1"/>
    <property type="molecule type" value="Genomic_DNA"/>
</dbReference>
<dbReference type="RefSeq" id="WP_127154319.1">
    <property type="nucleotide sequence ID" value="NZ_CP029042.1"/>
</dbReference>
<dbReference type="AlphaFoldDB" id="A0A3S9YKS0"/>
<name>A0A3S9YKS0_9ACTN</name>
<evidence type="ECO:0000313" key="1">
    <source>
        <dbReference type="EMBL" id="AZS75580.1"/>
    </source>
</evidence>